<dbReference type="EMBL" id="CAUYUE010000001">
    <property type="protein sequence ID" value="CAK0736104.1"/>
    <property type="molecule type" value="Genomic_DNA"/>
</dbReference>
<feature type="transmembrane region" description="Helical" evidence="2">
    <location>
        <begin position="284"/>
        <end position="302"/>
    </location>
</feature>
<feature type="transmembrane region" description="Helical" evidence="2">
    <location>
        <begin position="308"/>
        <end position="329"/>
    </location>
</feature>
<feature type="transmembrane region" description="Helical" evidence="2">
    <location>
        <begin position="208"/>
        <end position="227"/>
    </location>
</feature>
<feature type="region of interest" description="Disordered" evidence="1">
    <location>
        <begin position="178"/>
        <end position="199"/>
    </location>
</feature>
<dbReference type="Proteomes" id="UP001314263">
    <property type="component" value="Unassembled WGS sequence"/>
</dbReference>
<comment type="caution">
    <text evidence="3">The sequence shown here is derived from an EMBL/GenBank/DDBJ whole genome shotgun (WGS) entry which is preliminary data.</text>
</comment>
<protein>
    <submittedName>
        <fullName evidence="3">Uncharacterized protein</fullName>
    </submittedName>
</protein>
<evidence type="ECO:0000256" key="2">
    <source>
        <dbReference type="SAM" id="Phobius"/>
    </source>
</evidence>
<keyword evidence="2" id="KW-0812">Transmembrane</keyword>
<evidence type="ECO:0000313" key="4">
    <source>
        <dbReference type="Proteomes" id="UP001314263"/>
    </source>
</evidence>
<gene>
    <name evidence="3" type="ORF">CVIRNUC_000692</name>
</gene>
<evidence type="ECO:0000313" key="3">
    <source>
        <dbReference type="EMBL" id="CAK0736104.1"/>
    </source>
</evidence>
<keyword evidence="2" id="KW-1133">Transmembrane helix</keyword>
<sequence>MIDQSCSIQSCFQAHNHDWLRQDICQKSHLLSQPIVWANRAHVTVAFFLSPTWILTCFSLLLILEGNMLSLKLLSSAAREACVAKTTRAWSSMAQRMVASSSPYSSRQSYGPASATRAAGATSVFQTHVHLAQKPTGTSVLPSIGQGRMQAHLILQPSHERHTIAAAATTCSDDEHIQAARATDSESDSESDDDHLPGMPDAPAAAAATYYGVATIHLVAAAVHLLAPEAVAAALFSVRPQDPLFMFPLNQLVGIGYIASSLTLLTLAVGAARKDLHKPQYRRLNLAILASACLMLGARAVHADIQTPVADILTILQTGLTGGVAFYYYSASKQNGSVAWNGLKMLSSDLSSLAHPASARSAVYAALTLAFLGLSASQIIAPEATLTKCIQGANTPDCITLWQNVGAASLTLPAWTIALKDASERLGMTASLRPEIQMLNFGLTLIGFGHLMVLLPLWDFPEAGPWLHSLATFWACVGSVGVLGSMASYGPTTAGKA</sequence>
<dbReference type="AlphaFoldDB" id="A0AAV1HTU8"/>
<feature type="transmembrane region" description="Helical" evidence="2">
    <location>
        <begin position="439"/>
        <end position="458"/>
    </location>
</feature>
<reference evidence="3 4" key="1">
    <citation type="submission" date="2023-10" db="EMBL/GenBank/DDBJ databases">
        <authorList>
            <person name="Maclean D."/>
            <person name="Macfadyen A."/>
        </authorList>
    </citation>
    <scope>NUCLEOTIDE SEQUENCE [LARGE SCALE GENOMIC DNA]</scope>
</reference>
<feature type="transmembrane region" description="Helical" evidence="2">
    <location>
        <begin position="247"/>
        <end position="272"/>
    </location>
</feature>
<feature type="transmembrane region" description="Helical" evidence="2">
    <location>
        <begin position="470"/>
        <end position="489"/>
    </location>
</feature>
<accession>A0AAV1HTU8</accession>
<organism evidence="3 4">
    <name type="scientific">Coccomyxa viridis</name>
    <dbReference type="NCBI Taxonomy" id="1274662"/>
    <lineage>
        <taxon>Eukaryota</taxon>
        <taxon>Viridiplantae</taxon>
        <taxon>Chlorophyta</taxon>
        <taxon>core chlorophytes</taxon>
        <taxon>Trebouxiophyceae</taxon>
        <taxon>Trebouxiophyceae incertae sedis</taxon>
        <taxon>Coccomyxaceae</taxon>
        <taxon>Coccomyxa</taxon>
    </lineage>
</organism>
<name>A0AAV1HTU8_9CHLO</name>
<proteinExistence type="predicted"/>
<evidence type="ECO:0000256" key="1">
    <source>
        <dbReference type="SAM" id="MobiDB-lite"/>
    </source>
</evidence>
<keyword evidence="4" id="KW-1185">Reference proteome</keyword>
<keyword evidence="2" id="KW-0472">Membrane</keyword>
<feature type="transmembrane region" description="Helical" evidence="2">
    <location>
        <begin position="41"/>
        <end position="64"/>
    </location>
</feature>